<evidence type="ECO:0000313" key="1">
    <source>
        <dbReference type="EMBL" id="SPN98623.1"/>
    </source>
</evidence>
<name>A0AAE8MTH1_9PEZI</name>
<organism evidence="1 2">
    <name type="scientific">Cephalotrichum gorgonifer</name>
    <dbReference type="NCBI Taxonomy" id="2041049"/>
    <lineage>
        <taxon>Eukaryota</taxon>
        <taxon>Fungi</taxon>
        <taxon>Dikarya</taxon>
        <taxon>Ascomycota</taxon>
        <taxon>Pezizomycotina</taxon>
        <taxon>Sordariomycetes</taxon>
        <taxon>Hypocreomycetidae</taxon>
        <taxon>Microascales</taxon>
        <taxon>Microascaceae</taxon>
        <taxon>Cephalotrichum</taxon>
    </lineage>
</organism>
<keyword evidence="2" id="KW-1185">Reference proteome</keyword>
<protein>
    <submittedName>
        <fullName evidence="1">Uncharacterized protein</fullName>
    </submittedName>
</protein>
<evidence type="ECO:0000313" key="2">
    <source>
        <dbReference type="Proteomes" id="UP001187682"/>
    </source>
</evidence>
<accession>A0AAE8MTH1</accession>
<dbReference type="Proteomes" id="UP001187682">
    <property type="component" value="Unassembled WGS sequence"/>
</dbReference>
<gene>
    <name evidence="1" type="ORF">DNG_01668</name>
</gene>
<dbReference type="EMBL" id="ONZQ02000002">
    <property type="protein sequence ID" value="SPN98623.1"/>
    <property type="molecule type" value="Genomic_DNA"/>
</dbReference>
<proteinExistence type="predicted"/>
<comment type="caution">
    <text evidence="1">The sequence shown here is derived from an EMBL/GenBank/DDBJ whole genome shotgun (WGS) entry which is preliminary data.</text>
</comment>
<dbReference type="AlphaFoldDB" id="A0AAE8MTH1"/>
<reference evidence="1" key="1">
    <citation type="submission" date="2018-03" db="EMBL/GenBank/DDBJ databases">
        <authorList>
            <person name="Guldener U."/>
        </authorList>
    </citation>
    <scope>NUCLEOTIDE SEQUENCE</scope>
</reference>
<sequence>MHLGPDTSGSTARQQPTYYLAPNFTTRPSPDGHLDLGTIVEDIKDFYPITAVTERVPIPEGERYYDVKENVSNSFESSRSVEASVLARVLDRSIGGEMSFKRQRTGKEIYEIRKLETIYFHPQRSYINKCMRLSSVEDYIGGGNGQVPVYLITGLKIAWGATVSIESGRGKEASVGAGVSVPVLPVDVDVSANVGAARESTVSSSFGEPADFVLGIQVQKIYHKKKLWSGERTLVVERAFKGAVLVDDDEVAEADDDEAGDNFVMVDMGNEELEYLVPWVGQDSEGRDEAWFIPSGVSVS</sequence>